<feature type="transmembrane region" description="Helical" evidence="1">
    <location>
        <begin position="136"/>
        <end position="159"/>
    </location>
</feature>
<accession>A0A1F7VII2</accession>
<feature type="transmembrane region" description="Helical" evidence="1">
    <location>
        <begin position="45"/>
        <end position="63"/>
    </location>
</feature>
<dbReference type="InterPro" id="IPR052701">
    <property type="entry name" value="GAG_Ulvan_Degrading_Sulfatases"/>
</dbReference>
<proteinExistence type="predicted"/>
<keyword evidence="1" id="KW-1133">Transmembrane helix</keyword>
<dbReference type="InterPro" id="IPR000917">
    <property type="entry name" value="Sulfatase_N"/>
</dbReference>
<dbReference type="PANTHER" id="PTHR43751">
    <property type="entry name" value="SULFATASE"/>
    <property type="match status" value="1"/>
</dbReference>
<feature type="transmembrane region" description="Helical" evidence="1">
    <location>
        <begin position="70"/>
        <end position="89"/>
    </location>
</feature>
<dbReference type="InterPro" id="IPR017850">
    <property type="entry name" value="Alkaline_phosphatase_core_sf"/>
</dbReference>
<name>A0A1F7VII2_9BACT</name>
<dbReference type="Proteomes" id="UP000177574">
    <property type="component" value="Unassembled WGS sequence"/>
</dbReference>
<gene>
    <name evidence="3" type="ORF">A3I45_04150</name>
</gene>
<dbReference type="SUPFAM" id="SSF53649">
    <property type="entry name" value="Alkaline phosphatase-like"/>
    <property type="match status" value="1"/>
</dbReference>
<keyword evidence="1" id="KW-0812">Transmembrane</keyword>
<feature type="domain" description="Sulfatase N-terminal" evidence="2">
    <location>
        <begin position="188"/>
        <end position="473"/>
    </location>
</feature>
<protein>
    <recommendedName>
        <fullName evidence="2">Sulfatase N-terminal domain-containing protein</fullName>
    </recommendedName>
</protein>
<evidence type="ECO:0000259" key="2">
    <source>
        <dbReference type="Pfam" id="PF00884"/>
    </source>
</evidence>
<dbReference type="PANTHER" id="PTHR43751:SF3">
    <property type="entry name" value="SULFATASE N-TERMINAL DOMAIN-CONTAINING PROTEIN"/>
    <property type="match status" value="1"/>
</dbReference>
<reference evidence="3 4" key="1">
    <citation type="journal article" date="2016" name="Nat. Commun.">
        <title>Thousands of microbial genomes shed light on interconnected biogeochemical processes in an aquifer system.</title>
        <authorList>
            <person name="Anantharaman K."/>
            <person name="Brown C.T."/>
            <person name="Hug L.A."/>
            <person name="Sharon I."/>
            <person name="Castelle C.J."/>
            <person name="Probst A.J."/>
            <person name="Thomas B.C."/>
            <person name="Singh A."/>
            <person name="Wilkins M.J."/>
            <person name="Karaoz U."/>
            <person name="Brodie E.L."/>
            <person name="Williams K.H."/>
            <person name="Hubbard S.S."/>
            <person name="Banfield J.F."/>
        </authorList>
    </citation>
    <scope>NUCLEOTIDE SEQUENCE [LARGE SCALE GENOMIC DNA]</scope>
</reference>
<sequence length="494" mass="56687">MSKTKLLWCAWLGLTLTSLFLYPLFSSLREEAWYFQWRRTDTMELWLTIVVMTGVGTLVLYGLMSIRRDFMRGIGLCVVGIVPVTSYGIEVARQAGLTDTLIAFGARARYDALFISMGLVLGILLVLLARRYSRSMVQVLIGALVLLSPVNLIALWTMMKIAPADATISIAQTGYSETSAVVDSGESKNIIILLFDEMSYDYLYDRGGTIRSLYPNLARLSSMSDNYHRATAPSSETFKSIPQMLLGVRDRKMVVRKAHLVERFQDGSEAIFAPDTEENLFSRAGAQGFVTAVVGPYLAYCEMFRRDLDYCRSYSVYNYSNVHESISFLDPIRTNSILWPRQPPLGWAKRFVYPRWQRLGIAQSQRSVLETFRVERPLFLFAHFYIPHLPFTFDRTGFHPADDPFLQNEENYVKQLEYVDVLVGDVIRELEAWGKFDQSVIIILADHNYRIMVSDDQKSHVPMMIKGVGQQARRDMDEETRVEEVLWNLFERME</sequence>
<evidence type="ECO:0000313" key="4">
    <source>
        <dbReference type="Proteomes" id="UP000177574"/>
    </source>
</evidence>
<dbReference type="Gene3D" id="3.40.720.10">
    <property type="entry name" value="Alkaline Phosphatase, subunit A"/>
    <property type="match status" value="1"/>
</dbReference>
<dbReference type="Pfam" id="PF00884">
    <property type="entry name" value="Sulfatase"/>
    <property type="match status" value="1"/>
</dbReference>
<evidence type="ECO:0000313" key="3">
    <source>
        <dbReference type="EMBL" id="OGL89777.1"/>
    </source>
</evidence>
<dbReference type="EMBL" id="MGET01000025">
    <property type="protein sequence ID" value="OGL89777.1"/>
    <property type="molecule type" value="Genomic_DNA"/>
</dbReference>
<feature type="transmembrane region" description="Helical" evidence="1">
    <location>
        <begin position="109"/>
        <end position="129"/>
    </location>
</feature>
<dbReference type="AlphaFoldDB" id="A0A1F7VII2"/>
<organism evidence="3 4">
    <name type="scientific">Candidatus Uhrbacteria bacterium RIFCSPLOWO2_02_FULL_53_10</name>
    <dbReference type="NCBI Taxonomy" id="1802411"/>
    <lineage>
        <taxon>Bacteria</taxon>
        <taxon>Candidatus Uhriibacteriota</taxon>
    </lineage>
</organism>
<comment type="caution">
    <text evidence="3">The sequence shown here is derived from an EMBL/GenBank/DDBJ whole genome shotgun (WGS) entry which is preliminary data.</text>
</comment>
<keyword evidence="1" id="KW-0472">Membrane</keyword>
<evidence type="ECO:0000256" key="1">
    <source>
        <dbReference type="SAM" id="Phobius"/>
    </source>
</evidence>